<reference evidence="3" key="1">
    <citation type="submission" date="2017-12" db="EMBL/GenBank/DDBJ databases">
        <title>Draft genome sequence of Telmatospirillum siberiense 26-4b1T, an acidotolerant peatland alphaproteobacterium potentially involved in sulfur cycling.</title>
        <authorList>
            <person name="Hausmann B."/>
            <person name="Pjevac P."/>
            <person name="Schreck K."/>
            <person name="Herbold C.W."/>
            <person name="Daims H."/>
            <person name="Wagner M."/>
            <person name="Pester M."/>
            <person name="Loy A."/>
        </authorList>
    </citation>
    <scope>NUCLEOTIDE SEQUENCE [LARGE SCALE GENOMIC DNA]</scope>
    <source>
        <strain evidence="3">26-4b1</strain>
    </source>
</reference>
<evidence type="ECO:0000313" key="2">
    <source>
        <dbReference type="EMBL" id="PKU23153.1"/>
    </source>
</evidence>
<dbReference type="OrthoDB" id="7252930at2"/>
<feature type="chain" id="PRO_5014619606" description="Transporter" evidence="1">
    <location>
        <begin position="24"/>
        <end position="299"/>
    </location>
</feature>
<gene>
    <name evidence="2" type="ORF">CWS72_18175</name>
</gene>
<dbReference type="RefSeq" id="WP_101252051.1">
    <property type="nucleotide sequence ID" value="NZ_PIUM01000023.1"/>
</dbReference>
<evidence type="ECO:0000256" key="1">
    <source>
        <dbReference type="SAM" id="SignalP"/>
    </source>
</evidence>
<evidence type="ECO:0000313" key="3">
    <source>
        <dbReference type="Proteomes" id="UP000233293"/>
    </source>
</evidence>
<protein>
    <recommendedName>
        <fullName evidence="4">Transporter</fullName>
    </recommendedName>
</protein>
<sequence>MKRFTLPVAVLSAAITWNFAAQAHGIAGDRAFPATLTIDDPAVGDELSLPTLSEIHNSAAKDGGAPGSRQFEAGAEWDKRITEHLGIALNVDHTTLGEDGGRTLNGWQNLTGTLKYQAFVSPEHEFMSSFGVIREFGHTGSPRVQDVTFGSTTPTLYFGKGWGDLPIAFLRPLAVTGTFGYQFSDKPNVSANQWVFGASVQYSLPYLQAQVKDFGLPGFLGRLTPLVEMAMTTPAKGAPGSSTVGTVSPGILYSGDSWQVGVEALLPATRATNTGVGAIAQFHLFLDDIFPQSLGRPLF</sequence>
<keyword evidence="1" id="KW-0732">Signal</keyword>
<dbReference type="AlphaFoldDB" id="A0A2N3PRX3"/>
<organism evidence="2 3">
    <name type="scientific">Telmatospirillum siberiense</name>
    <dbReference type="NCBI Taxonomy" id="382514"/>
    <lineage>
        <taxon>Bacteria</taxon>
        <taxon>Pseudomonadati</taxon>
        <taxon>Pseudomonadota</taxon>
        <taxon>Alphaproteobacteria</taxon>
        <taxon>Rhodospirillales</taxon>
        <taxon>Rhodospirillaceae</taxon>
        <taxon>Telmatospirillum</taxon>
    </lineage>
</organism>
<feature type="signal peptide" evidence="1">
    <location>
        <begin position="1"/>
        <end position="23"/>
    </location>
</feature>
<keyword evidence="3" id="KW-1185">Reference proteome</keyword>
<comment type="caution">
    <text evidence="2">The sequence shown here is derived from an EMBL/GenBank/DDBJ whole genome shotgun (WGS) entry which is preliminary data.</text>
</comment>
<dbReference type="Proteomes" id="UP000233293">
    <property type="component" value="Unassembled WGS sequence"/>
</dbReference>
<dbReference type="EMBL" id="PIUM01000023">
    <property type="protein sequence ID" value="PKU23153.1"/>
    <property type="molecule type" value="Genomic_DNA"/>
</dbReference>
<name>A0A2N3PRX3_9PROT</name>
<proteinExistence type="predicted"/>
<evidence type="ECO:0008006" key="4">
    <source>
        <dbReference type="Google" id="ProtNLM"/>
    </source>
</evidence>
<accession>A0A2N3PRX3</accession>